<evidence type="ECO:0000259" key="8">
    <source>
        <dbReference type="PROSITE" id="PS51296"/>
    </source>
</evidence>
<dbReference type="CDD" id="cd03469">
    <property type="entry name" value="Rieske_RO_Alpha_N"/>
    <property type="match status" value="1"/>
</dbReference>
<dbReference type="KEGG" id="aym:YM304_39830"/>
<dbReference type="OrthoDB" id="5243643at2"/>
<dbReference type="Gene3D" id="3.90.380.10">
    <property type="entry name" value="Naphthalene 1,2-dioxygenase Alpha Subunit, Chain A, domain 1"/>
    <property type="match status" value="1"/>
</dbReference>
<evidence type="ECO:0000256" key="6">
    <source>
        <dbReference type="ARBA" id="ARBA00023014"/>
    </source>
</evidence>
<evidence type="ECO:0000313" key="9">
    <source>
        <dbReference type="EMBL" id="BAN04297.1"/>
    </source>
</evidence>
<dbReference type="GO" id="GO:0051537">
    <property type="term" value="F:2 iron, 2 sulfur cluster binding"/>
    <property type="evidence" value="ECO:0007669"/>
    <property type="project" value="UniProtKB-KW"/>
</dbReference>
<dbReference type="CDD" id="cd08882">
    <property type="entry name" value="RHO_alpha_C_MupW-like"/>
    <property type="match status" value="1"/>
</dbReference>
<accession>A0A6C7EC17</accession>
<evidence type="ECO:0000256" key="5">
    <source>
        <dbReference type="ARBA" id="ARBA00023004"/>
    </source>
</evidence>
<evidence type="ECO:0000256" key="1">
    <source>
        <dbReference type="ARBA" id="ARBA00001962"/>
    </source>
</evidence>
<evidence type="ECO:0000256" key="4">
    <source>
        <dbReference type="ARBA" id="ARBA00023002"/>
    </source>
</evidence>
<keyword evidence="6" id="KW-0411">Iron-sulfur</keyword>
<dbReference type="PANTHER" id="PTHR43756">
    <property type="entry name" value="CHOLINE MONOOXYGENASE, CHLOROPLASTIC"/>
    <property type="match status" value="1"/>
</dbReference>
<dbReference type="InterPro" id="IPR001663">
    <property type="entry name" value="Rng_hydr_dOase-A"/>
</dbReference>
<dbReference type="Pfam" id="PF00848">
    <property type="entry name" value="Ring_hydroxyl_A"/>
    <property type="match status" value="1"/>
</dbReference>
<evidence type="ECO:0000256" key="3">
    <source>
        <dbReference type="ARBA" id="ARBA00022723"/>
    </source>
</evidence>
<feature type="region of interest" description="Disordered" evidence="7">
    <location>
        <begin position="1"/>
        <end position="36"/>
    </location>
</feature>
<dbReference type="Pfam" id="PF00355">
    <property type="entry name" value="Rieske"/>
    <property type="match status" value="1"/>
</dbReference>
<keyword evidence="5" id="KW-0408">Iron</keyword>
<gene>
    <name evidence="9" type="ORF">YM304_39830</name>
</gene>
<organism evidence="9 10">
    <name type="scientific">Ilumatobacter coccineus (strain NBRC 103263 / KCTC 29153 / YM16-304)</name>
    <dbReference type="NCBI Taxonomy" id="1313172"/>
    <lineage>
        <taxon>Bacteria</taxon>
        <taxon>Bacillati</taxon>
        <taxon>Actinomycetota</taxon>
        <taxon>Acidimicrobiia</taxon>
        <taxon>Acidimicrobiales</taxon>
        <taxon>Ilumatobacteraceae</taxon>
        <taxon>Ilumatobacter</taxon>
    </lineage>
</organism>
<keyword evidence="3" id="KW-0479">Metal-binding</keyword>
<protein>
    <submittedName>
        <fullName evidence="9">Putative iron-sulfur protein</fullName>
    </submittedName>
</protein>
<sequence length="462" mass="52634">MTVTEHNDSSAPGAAREIGPSLYDQLRADPAPPPAPLLEESYEFRGDDDIPWTVYTSESYAEAEYEKMWARTWQWACHVDHIPEAGDYYVYDVGPHSALIVRGDDLQIRAFYNACMHRGTQLKPPGSCGFSNTLRCPFHGWTWELDGDIKEIPAKWDFPHVGEETHRLPELSVDAWGGFVWVNFDPQAEPLHDYLGVLPEHWADWGLEDRYIDTHVRKRLPCNWKAAAEAFLEAYHVRETHASGQLGDEVTTAYDVFEPNVSRFIHTTGLNSPLRNPPRTEQELMDRLVVRRGADPVTLDEGERARDRHARMVQEQMSKAHGLDYSGLSQAMTLDSIEYFVFPNTFLFPGLQLPMVYRFRPDPDSIDHSYFDLLMMRPRPVDGPAPMPPEVIELDIDDSYTIAEGLGGLGRVYDQDTANMAAQTRGFRSSNKRGQTLGNYQEVRARHLQERVRDHVGAYPDA</sequence>
<dbReference type="InterPro" id="IPR017941">
    <property type="entry name" value="Rieske_2Fe-2S"/>
</dbReference>
<feature type="domain" description="Rieske" evidence="8">
    <location>
        <begin position="73"/>
        <end position="182"/>
    </location>
</feature>
<dbReference type="InterPro" id="IPR015879">
    <property type="entry name" value="Ring_hydroxy_dOase_asu_C_dom"/>
</dbReference>
<dbReference type="AlphaFoldDB" id="A0A6C7EC17"/>
<dbReference type="PRINTS" id="PR00090">
    <property type="entry name" value="RNGDIOXGNASE"/>
</dbReference>
<keyword evidence="4" id="KW-0560">Oxidoreductase</keyword>
<dbReference type="GO" id="GO:0016705">
    <property type="term" value="F:oxidoreductase activity, acting on paired donors, with incorporation or reduction of molecular oxygen"/>
    <property type="evidence" value="ECO:0007669"/>
    <property type="project" value="UniProtKB-ARBA"/>
</dbReference>
<comment type="cofactor">
    <cofactor evidence="1">
        <name>Fe cation</name>
        <dbReference type="ChEBI" id="CHEBI:24875"/>
    </cofactor>
</comment>
<dbReference type="SUPFAM" id="SSF55961">
    <property type="entry name" value="Bet v1-like"/>
    <property type="match status" value="1"/>
</dbReference>
<dbReference type="SUPFAM" id="SSF50022">
    <property type="entry name" value="ISP domain"/>
    <property type="match status" value="1"/>
</dbReference>
<dbReference type="GO" id="GO:0005506">
    <property type="term" value="F:iron ion binding"/>
    <property type="evidence" value="ECO:0007669"/>
    <property type="project" value="InterPro"/>
</dbReference>
<reference evidence="9 10" key="1">
    <citation type="journal article" date="2013" name="Int. J. Syst. Evol. Microbiol.">
        <title>Ilumatobacter nonamiense sp. nov. and Ilumatobacter coccineum sp. nov., isolated from seashore sand.</title>
        <authorList>
            <person name="Matsumoto A."/>
            <person name="Kasai H."/>
            <person name="Matsuo Y."/>
            <person name="Shizuri Y."/>
            <person name="Ichikawa N."/>
            <person name="Fujita N."/>
            <person name="Omura S."/>
            <person name="Takahashi Y."/>
        </authorList>
    </citation>
    <scope>NUCLEOTIDE SEQUENCE [LARGE SCALE GENOMIC DNA]</scope>
    <source>
        <strain evidence="10">NBRC 103263 / KCTC 29153 / YM16-304</strain>
    </source>
</reference>
<keyword evidence="2" id="KW-0001">2Fe-2S</keyword>
<proteinExistence type="predicted"/>
<name>A0A6C7EC17_ILUCY</name>
<dbReference type="RefSeq" id="WP_015443544.1">
    <property type="nucleotide sequence ID" value="NC_020520.1"/>
</dbReference>
<evidence type="ECO:0000256" key="2">
    <source>
        <dbReference type="ARBA" id="ARBA00022714"/>
    </source>
</evidence>
<dbReference type="PANTHER" id="PTHR43756:SF5">
    <property type="entry name" value="CHOLINE MONOOXYGENASE, CHLOROPLASTIC"/>
    <property type="match status" value="1"/>
</dbReference>
<dbReference type="Gene3D" id="2.102.10.10">
    <property type="entry name" value="Rieske [2Fe-2S] iron-sulphur domain"/>
    <property type="match status" value="1"/>
</dbReference>
<evidence type="ECO:0000313" key="10">
    <source>
        <dbReference type="Proteomes" id="UP000011863"/>
    </source>
</evidence>
<dbReference type="InterPro" id="IPR036922">
    <property type="entry name" value="Rieske_2Fe-2S_sf"/>
</dbReference>
<dbReference type="PROSITE" id="PS51296">
    <property type="entry name" value="RIESKE"/>
    <property type="match status" value="1"/>
</dbReference>
<dbReference type="EMBL" id="AP012057">
    <property type="protein sequence ID" value="BAN04297.1"/>
    <property type="molecule type" value="Genomic_DNA"/>
</dbReference>
<dbReference type="GO" id="GO:0004497">
    <property type="term" value="F:monooxygenase activity"/>
    <property type="evidence" value="ECO:0007669"/>
    <property type="project" value="UniProtKB-ARBA"/>
</dbReference>
<evidence type="ECO:0000256" key="7">
    <source>
        <dbReference type="SAM" id="MobiDB-lite"/>
    </source>
</evidence>
<dbReference type="Proteomes" id="UP000011863">
    <property type="component" value="Chromosome"/>
</dbReference>
<keyword evidence="10" id="KW-1185">Reference proteome</keyword>